<accession>A0AA88CXQ0</accession>
<protein>
    <submittedName>
        <fullName evidence="1">Uncharacterized protein</fullName>
    </submittedName>
</protein>
<dbReference type="AlphaFoldDB" id="A0AA88CXQ0"/>
<organism evidence="1 2">
    <name type="scientific">Ficus carica</name>
    <name type="common">Common fig</name>
    <dbReference type="NCBI Taxonomy" id="3494"/>
    <lineage>
        <taxon>Eukaryota</taxon>
        <taxon>Viridiplantae</taxon>
        <taxon>Streptophyta</taxon>
        <taxon>Embryophyta</taxon>
        <taxon>Tracheophyta</taxon>
        <taxon>Spermatophyta</taxon>
        <taxon>Magnoliopsida</taxon>
        <taxon>eudicotyledons</taxon>
        <taxon>Gunneridae</taxon>
        <taxon>Pentapetalae</taxon>
        <taxon>rosids</taxon>
        <taxon>fabids</taxon>
        <taxon>Rosales</taxon>
        <taxon>Moraceae</taxon>
        <taxon>Ficeae</taxon>
        <taxon>Ficus</taxon>
    </lineage>
</organism>
<sequence>MVTTHSRGSRRLETMRTMFTMVRGSSQWQIWVRGAWFTETRGGGSGFVEAHSDGGSIRGSGVHEVYWRWI</sequence>
<proteinExistence type="predicted"/>
<dbReference type="Proteomes" id="UP001187192">
    <property type="component" value="Unassembled WGS sequence"/>
</dbReference>
<keyword evidence="2" id="KW-1185">Reference proteome</keyword>
<comment type="caution">
    <text evidence="1">The sequence shown here is derived from an EMBL/GenBank/DDBJ whole genome shotgun (WGS) entry which is preliminary data.</text>
</comment>
<reference evidence="1" key="1">
    <citation type="submission" date="2023-07" db="EMBL/GenBank/DDBJ databases">
        <title>draft genome sequence of fig (Ficus carica).</title>
        <authorList>
            <person name="Takahashi T."/>
            <person name="Nishimura K."/>
        </authorList>
    </citation>
    <scope>NUCLEOTIDE SEQUENCE</scope>
</reference>
<dbReference type="EMBL" id="BTGU01000004">
    <property type="protein sequence ID" value="GMN33792.1"/>
    <property type="molecule type" value="Genomic_DNA"/>
</dbReference>
<evidence type="ECO:0000313" key="2">
    <source>
        <dbReference type="Proteomes" id="UP001187192"/>
    </source>
</evidence>
<gene>
    <name evidence="1" type="ORF">TIFTF001_004342</name>
</gene>
<name>A0AA88CXQ0_FICCA</name>
<evidence type="ECO:0000313" key="1">
    <source>
        <dbReference type="EMBL" id="GMN33792.1"/>
    </source>
</evidence>